<keyword evidence="15" id="KW-1185">Reference proteome</keyword>
<evidence type="ECO:0000256" key="7">
    <source>
        <dbReference type="ARBA" id="ARBA00022989"/>
    </source>
</evidence>
<dbReference type="InterPro" id="IPR050121">
    <property type="entry name" value="Cytochrome_P450_monoxygenase"/>
</dbReference>
<dbReference type="CDD" id="cd11062">
    <property type="entry name" value="CYP58-like"/>
    <property type="match status" value="1"/>
</dbReference>
<dbReference type="Gene3D" id="1.10.630.10">
    <property type="entry name" value="Cytochrome P450"/>
    <property type="match status" value="1"/>
</dbReference>
<dbReference type="GO" id="GO:0044550">
    <property type="term" value="P:secondary metabolite biosynthetic process"/>
    <property type="evidence" value="ECO:0007669"/>
    <property type="project" value="UniProtKB-ARBA"/>
</dbReference>
<protein>
    <submittedName>
        <fullName evidence="14">Cytochrome P450, putative (Eurofung)</fullName>
    </submittedName>
</protein>
<keyword evidence="9 12" id="KW-0408">Iron</keyword>
<dbReference type="PRINTS" id="PR00385">
    <property type="entry name" value="P450"/>
</dbReference>
<evidence type="ECO:0000256" key="3">
    <source>
        <dbReference type="ARBA" id="ARBA00010617"/>
    </source>
</evidence>
<dbReference type="InterPro" id="IPR001128">
    <property type="entry name" value="Cyt_P450"/>
</dbReference>
<keyword evidence="7 13" id="KW-1133">Transmembrane helix</keyword>
<dbReference type="RefSeq" id="XP_664089.1">
    <property type="nucleotide sequence ID" value="XM_658997.1"/>
</dbReference>
<dbReference type="InterPro" id="IPR036396">
    <property type="entry name" value="Cyt_P450_sf"/>
</dbReference>
<comment type="similarity">
    <text evidence="3">Belongs to the cytochrome P450 family.</text>
</comment>
<evidence type="ECO:0000313" key="14">
    <source>
        <dbReference type="EMBL" id="CBF69360.1"/>
    </source>
</evidence>
<dbReference type="KEGG" id="ani:ANIA_06485"/>
<evidence type="ECO:0000256" key="11">
    <source>
        <dbReference type="ARBA" id="ARBA00023136"/>
    </source>
</evidence>
<reference evidence="15" key="1">
    <citation type="journal article" date="2005" name="Nature">
        <title>Sequencing of Aspergillus nidulans and comparative analysis with A. fumigatus and A. oryzae.</title>
        <authorList>
            <person name="Galagan J.E."/>
            <person name="Calvo S.E."/>
            <person name="Cuomo C."/>
            <person name="Ma L.J."/>
            <person name="Wortman J.R."/>
            <person name="Batzoglou S."/>
            <person name="Lee S.I."/>
            <person name="Basturkmen M."/>
            <person name="Spevak C.C."/>
            <person name="Clutterbuck J."/>
            <person name="Kapitonov V."/>
            <person name="Jurka J."/>
            <person name="Scazzocchio C."/>
            <person name="Farman M."/>
            <person name="Butler J."/>
            <person name="Purcell S."/>
            <person name="Harris S."/>
            <person name="Braus G.H."/>
            <person name="Draht O."/>
            <person name="Busch S."/>
            <person name="D'Enfert C."/>
            <person name="Bouchier C."/>
            <person name="Goldman G.H."/>
            <person name="Bell-Pedersen D."/>
            <person name="Griffiths-Jones S."/>
            <person name="Doonan J.H."/>
            <person name="Yu J."/>
            <person name="Vienken K."/>
            <person name="Pain A."/>
            <person name="Freitag M."/>
            <person name="Selker E.U."/>
            <person name="Archer D.B."/>
            <person name="Penalva M.A."/>
            <person name="Oakley B.R."/>
            <person name="Momany M."/>
            <person name="Tanaka T."/>
            <person name="Kumagai T."/>
            <person name="Asai K."/>
            <person name="Machida M."/>
            <person name="Nierman W.C."/>
            <person name="Denning D.W."/>
            <person name="Caddick M."/>
            <person name="Hynes M."/>
            <person name="Paoletti M."/>
            <person name="Fischer R."/>
            <person name="Miller B."/>
            <person name="Dyer P."/>
            <person name="Sachs M.S."/>
            <person name="Osmani S.A."/>
            <person name="Birren B.W."/>
        </authorList>
    </citation>
    <scope>NUCLEOTIDE SEQUENCE [LARGE SCALE GENOMIC DNA]</scope>
    <source>
        <strain evidence="15">FGSC A4 / ATCC 38163 / CBS 112.46 / NRRL 194 / M139</strain>
    </source>
</reference>
<dbReference type="InParanoid" id="Q5AYZ5"/>
<evidence type="ECO:0000256" key="10">
    <source>
        <dbReference type="ARBA" id="ARBA00023033"/>
    </source>
</evidence>
<dbReference type="GO" id="GO:0020037">
    <property type="term" value="F:heme binding"/>
    <property type="evidence" value="ECO:0007669"/>
    <property type="project" value="InterPro"/>
</dbReference>
<keyword evidence="4 12" id="KW-0349">Heme</keyword>
<dbReference type="FunFam" id="1.10.630.10:FF:000069">
    <property type="entry name" value="Cytochrome P450, putative (Eurofung)"/>
    <property type="match status" value="1"/>
</dbReference>
<evidence type="ECO:0000256" key="12">
    <source>
        <dbReference type="PIRSR" id="PIRSR602401-1"/>
    </source>
</evidence>
<keyword evidence="6 12" id="KW-0479">Metal-binding</keyword>
<evidence type="ECO:0000256" key="9">
    <source>
        <dbReference type="ARBA" id="ARBA00023004"/>
    </source>
</evidence>
<evidence type="ECO:0000256" key="6">
    <source>
        <dbReference type="ARBA" id="ARBA00022723"/>
    </source>
</evidence>
<dbReference type="AlphaFoldDB" id="Q5AYZ5"/>
<reference evidence="15" key="2">
    <citation type="journal article" date="2009" name="Fungal Genet. Biol.">
        <title>The 2008 update of the Aspergillus nidulans genome annotation: a community effort.</title>
        <authorList>
            <person name="Wortman J.R."/>
            <person name="Gilsenan J.M."/>
            <person name="Joardar V."/>
            <person name="Deegan J."/>
            <person name="Clutterbuck J."/>
            <person name="Andersen M.R."/>
            <person name="Archer D."/>
            <person name="Bencina M."/>
            <person name="Braus G."/>
            <person name="Coutinho P."/>
            <person name="von Dohren H."/>
            <person name="Doonan J."/>
            <person name="Driessen A.J."/>
            <person name="Durek P."/>
            <person name="Espeso E."/>
            <person name="Fekete E."/>
            <person name="Flipphi M."/>
            <person name="Estrada C.G."/>
            <person name="Geysens S."/>
            <person name="Goldman G."/>
            <person name="de Groot P.W."/>
            <person name="Hansen K."/>
            <person name="Harris S.D."/>
            <person name="Heinekamp T."/>
            <person name="Helmstaedt K."/>
            <person name="Henrissat B."/>
            <person name="Hofmann G."/>
            <person name="Homan T."/>
            <person name="Horio T."/>
            <person name="Horiuchi H."/>
            <person name="James S."/>
            <person name="Jones M."/>
            <person name="Karaffa L."/>
            <person name="Karanyi Z."/>
            <person name="Kato M."/>
            <person name="Keller N."/>
            <person name="Kelly D.E."/>
            <person name="Kiel J.A."/>
            <person name="Kim J.M."/>
            <person name="van der Klei I.J."/>
            <person name="Klis F.M."/>
            <person name="Kovalchuk A."/>
            <person name="Krasevec N."/>
            <person name="Kubicek C.P."/>
            <person name="Liu B."/>
            <person name="Maccabe A."/>
            <person name="Meyer V."/>
            <person name="Mirabito P."/>
            <person name="Miskei M."/>
            <person name="Mos M."/>
            <person name="Mullins J."/>
            <person name="Nelson D.R."/>
            <person name="Nielsen J."/>
            <person name="Oakley B.R."/>
            <person name="Osmani S.A."/>
            <person name="Pakula T."/>
            <person name="Paszewski A."/>
            <person name="Paulsen I."/>
            <person name="Pilsyk S."/>
            <person name="Pocsi I."/>
            <person name="Punt P.J."/>
            <person name="Ram A.F."/>
            <person name="Ren Q."/>
            <person name="Robellet X."/>
            <person name="Robson G."/>
            <person name="Seiboth B."/>
            <person name="van Solingen P."/>
            <person name="Specht T."/>
            <person name="Sun J."/>
            <person name="Taheri-Talesh N."/>
            <person name="Takeshita N."/>
            <person name="Ussery D."/>
            <person name="vanKuyk P.A."/>
            <person name="Visser H."/>
            <person name="van de Vondervoort P.J."/>
            <person name="de Vries R.P."/>
            <person name="Walton J."/>
            <person name="Xiang X."/>
            <person name="Xiong Y."/>
            <person name="Zeng A.P."/>
            <person name="Brandt B.W."/>
            <person name="Cornell M.J."/>
            <person name="van den Hondel C.A."/>
            <person name="Visser J."/>
            <person name="Oliver S.G."/>
            <person name="Turner G."/>
        </authorList>
    </citation>
    <scope>GENOME REANNOTATION</scope>
    <source>
        <strain evidence="15">FGSC A4 / ATCC 38163 / CBS 112.46 / NRRL 194 / M139</strain>
    </source>
</reference>
<dbReference type="Proteomes" id="UP000000560">
    <property type="component" value="Chromosome I"/>
</dbReference>
<dbReference type="PANTHER" id="PTHR24305">
    <property type="entry name" value="CYTOCHROME P450"/>
    <property type="match status" value="1"/>
</dbReference>
<dbReference type="GeneID" id="2871381"/>
<evidence type="ECO:0000313" key="15">
    <source>
        <dbReference type="Proteomes" id="UP000000560"/>
    </source>
</evidence>
<dbReference type="GO" id="GO:0005506">
    <property type="term" value="F:iron ion binding"/>
    <property type="evidence" value="ECO:0007669"/>
    <property type="project" value="InterPro"/>
</dbReference>
<evidence type="ECO:0000256" key="8">
    <source>
        <dbReference type="ARBA" id="ARBA00023002"/>
    </source>
</evidence>
<evidence type="ECO:0000256" key="13">
    <source>
        <dbReference type="SAM" id="Phobius"/>
    </source>
</evidence>
<accession>C8V038</accession>
<accession>Q5AYZ5</accession>
<evidence type="ECO:0000256" key="2">
    <source>
        <dbReference type="ARBA" id="ARBA00004167"/>
    </source>
</evidence>
<evidence type="ECO:0000256" key="1">
    <source>
        <dbReference type="ARBA" id="ARBA00001971"/>
    </source>
</evidence>
<gene>
    <name evidence="14" type="ORF">ANIA_06485</name>
</gene>
<keyword evidence="8" id="KW-0560">Oxidoreductase</keyword>
<evidence type="ECO:0000256" key="4">
    <source>
        <dbReference type="ARBA" id="ARBA00022617"/>
    </source>
</evidence>
<dbReference type="InterPro" id="IPR002401">
    <property type="entry name" value="Cyt_P450_E_grp-I"/>
</dbReference>
<name>Q5AYZ5_EMENI</name>
<keyword evidence="11 13" id="KW-0472">Membrane</keyword>
<keyword evidence="10" id="KW-0503">Monooxygenase</keyword>
<dbReference type="GO" id="GO:0004497">
    <property type="term" value="F:monooxygenase activity"/>
    <property type="evidence" value="ECO:0007669"/>
    <property type="project" value="UniProtKB-KW"/>
</dbReference>
<sequence>MNYVAYIPLLAIALLAWVIIRRLLFNPLLGIPGPWTARIFGFYEFYHNIWRDGEWCKTFPELHKRYSSPVVRIGPNHVHINNIEAYEHIFRLGTDFYKDESFYTCADNHGSVFSLSDRDDHRERRKVLAPRFSKQAAELAAPKIQARLQDLVQFMVKQSRKGEGCNITDLFRAVAINWVADVFLGDCGDWVNYEARKLDMLEDIDGLSALIPTLRFFPYLATLNSLLPSSVVNYLTPSAVAGFKKICKDHTRPLLNTPTKEMARRTEASVAELLIFHRLENTGKPPTLDYLAEEAFAFIDAGVDTTGGTLVTALYHVLKSPEILRKLRKELDEAMRRQAKSTDIDPRKLGELPYLNAIIKESHRIWPAIPGPLPRVVPPAGINIGSYFIPGGTTVSATHHSLHYNETIFPEPHKFNPERWLKEEKSEGGRYLNPYSRGTRACIGINLAQIQLRLTLTHLFGQYELELCDPVPSRHEWKDHFVAHPKEPIFVKFRERKGQVESVVQSGDEEGRGCKTNFVM</sequence>
<comment type="cofactor">
    <cofactor evidence="1 12">
        <name>heme</name>
        <dbReference type="ChEBI" id="CHEBI:30413"/>
    </cofactor>
</comment>
<dbReference type="PRINTS" id="PR00463">
    <property type="entry name" value="EP450I"/>
</dbReference>
<comment type="subcellular location">
    <subcellularLocation>
        <location evidence="2">Membrane</location>
        <topology evidence="2">Single-pass membrane protein</topology>
    </subcellularLocation>
</comment>
<dbReference type="GO" id="GO:0016020">
    <property type="term" value="C:membrane"/>
    <property type="evidence" value="ECO:0007669"/>
    <property type="project" value="UniProtKB-SubCell"/>
</dbReference>
<dbReference type="GO" id="GO:0016705">
    <property type="term" value="F:oxidoreductase activity, acting on paired donors, with incorporation or reduction of molecular oxygen"/>
    <property type="evidence" value="ECO:0007669"/>
    <property type="project" value="InterPro"/>
</dbReference>
<proteinExistence type="inferred from homology"/>
<dbReference type="SUPFAM" id="SSF48264">
    <property type="entry name" value="Cytochrome P450"/>
    <property type="match status" value="1"/>
</dbReference>
<dbReference type="PANTHER" id="PTHR24305:SF210">
    <property type="entry name" value="CYTOCHROME P450 MONOOXYGENASE ASQL-RELATED"/>
    <property type="match status" value="1"/>
</dbReference>
<evidence type="ECO:0000256" key="5">
    <source>
        <dbReference type="ARBA" id="ARBA00022692"/>
    </source>
</evidence>
<dbReference type="OMA" id="DHTFYTC"/>
<feature type="binding site" description="axial binding residue" evidence="12">
    <location>
        <position position="442"/>
    </location>
    <ligand>
        <name>heme</name>
        <dbReference type="ChEBI" id="CHEBI:30413"/>
    </ligand>
    <ligandPart>
        <name>Fe</name>
        <dbReference type="ChEBI" id="CHEBI:18248"/>
    </ligandPart>
</feature>
<feature type="transmembrane region" description="Helical" evidence="13">
    <location>
        <begin position="6"/>
        <end position="24"/>
    </location>
</feature>
<dbReference type="eggNOG" id="KOG0158">
    <property type="taxonomic scope" value="Eukaryota"/>
</dbReference>
<dbReference type="Pfam" id="PF00067">
    <property type="entry name" value="p450"/>
    <property type="match status" value="1"/>
</dbReference>
<dbReference type="HOGENOM" id="CLU_001570_14_4_1"/>
<organism evidence="14 15">
    <name type="scientific">Emericella nidulans (strain FGSC A4 / ATCC 38163 / CBS 112.46 / NRRL 194 / M139)</name>
    <name type="common">Aspergillus nidulans</name>
    <dbReference type="NCBI Taxonomy" id="227321"/>
    <lineage>
        <taxon>Eukaryota</taxon>
        <taxon>Fungi</taxon>
        <taxon>Dikarya</taxon>
        <taxon>Ascomycota</taxon>
        <taxon>Pezizomycotina</taxon>
        <taxon>Eurotiomycetes</taxon>
        <taxon>Eurotiomycetidae</taxon>
        <taxon>Eurotiales</taxon>
        <taxon>Aspergillaceae</taxon>
        <taxon>Aspergillus</taxon>
        <taxon>Aspergillus subgen. Nidulantes</taxon>
    </lineage>
</organism>
<dbReference type="EMBL" id="BN001301">
    <property type="protein sequence ID" value="CBF69360.1"/>
    <property type="molecule type" value="Genomic_DNA"/>
</dbReference>
<keyword evidence="5 13" id="KW-0812">Transmembrane</keyword>
<dbReference type="OrthoDB" id="3945418at2759"/>